<dbReference type="EMBL" id="CAJNOG010000586">
    <property type="protein sequence ID" value="CAF1305949.1"/>
    <property type="molecule type" value="Genomic_DNA"/>
</dbReference>
<feature type="repeat" description="TPR" evidence="8">
    <location>
        <begin position="616"/>
        <end position="649"/>
    </location>
</feature>
<keyword evidence="3 9" id="KW-0808">Transferase</keyword>
<evidence type="ECO:0000256" key="3">
    <source>
        <dbReference type="ARBA" id="ARBA00022679"/>
    </source>
</evidence>
<gene>
    <name evidence="10" type="ORF">JYZ213_LOCUS32580</name>
    <name evidence="11" type="ORF">OXD698_LOCUS3010</name>
</gene>
<comment type="caution">
    <text evidence="10">The sequence shown here is derived from an EMBL/GenBank/DDBJ whole genome shotgun (WGS) entry which is preliminary data.</text>
</comment>
<feature type="repeat" description="TPR" evidence="8">
    <location>
        <begin position="448"/>
        <end position="481"/>
    </location>
</feature>
<dbReference type="SUPFAM" id="SSF81901">
    <property type="entry name" value="HCP-like"/>
    <property type="match status" value="1"/>
</dbReference>
<evidence type="ECO:0000256" key="1">
    <source>
        <dbReference type="ARBA" id="ARBA00009558"/>
    </source>
</evidence>
<dbReference type="Pfam" id="PF01129">
    <property type="entry name" value="ART"/>
    <property type="match status" value="1"/>
</dbReference>
<dbReference type="InterPro" id="IPR019734">
    <property type="entry name" value="TPR_rpt"/>
</dbReference>
<dbReference type="AlphaFoldDB" id="A0A815E6K4"/>
<dbReference type="PROSITE" id="PS50005">
    <property type="entry name" value="TPR"/>
    <property type="match status" value="8"/>
</dbReference>
<name>A0A815E6K4_9BILA</name>
<evidence type="ECO:0000313" key="12">
    <source>
        <dbReference type="Proteomes" id="UP000663845"/>
    </source>
</evidence>
<keyword evidence="9" id="KW-0520">NAD</keyword>
<dbReference type="InterPro" id="IPR011990">
    <property type="entry name" value="TPR-like_helical_dom_sf"/>
</dbReference>
<dbReference type="PROSITE" id="PS51996">
    <property type="entry name" value="TR_MART"/>
    <property type="match status" value="1"/>
</dbReference>
<dbReference type="EC" id="2.4.2.31" evidence="9"/>
<dbReference type="SUPFAM" id="SSF48452">
    <property type="entry name" value="TPR-like"/>
    <property type="match status" value="1"/>
</dbReference>
<dbReference type="Pfam" id="PF13181">
    <property type="entry name" value="TPR_8"/>
    <property type="match status" value="1"/>
</dbReference>
<reference evidence="10" key="1">
    <citation type="submission" date="2021-02" db="EMBL/GenBank/DDBJ databases">
        <authorList>
            <person name="Nowell W R."/>
        </authorList>
    </citation>
    <scope>NUCLEOTIDE SEQUENCE</scope>
</reference>
<comment type="similarity">
    <text evidence="1 9">Belongs to the Arg-specific ADP-ribosyltransferase family.</text>
</comment>
<evidence type="ECO:0000256" key="4">
    <source>
        <dbReference type="ARBA" id="ARBA00022695"/>
    </source>
</evidence>
<evidence type="ECO:0000256" key="2">
    <source>
        <dbReference type="ARBA" id="ARBA00022676"/>
    </source>
</evidence>
<dbReference type="InterPro" id="IPR000768">
    <property type="entry name" value="ART"/>
</dbReference>
<dbReference type="Pfam" id="PF13424">
    <property type="entry name" value="TPR_12"/>
    <property type="match status" value="4"/>
</dbReference>
<keyword evidence="6 8" id="KW-0802">TPR repeat</keyword>
<feature type="repeat" description="TPR" evidence="8">
    <location>
        <begin position="658"/>
        <end position="691"/>
    </location>
</feature>
<organism evidence="10 12">
    <name type="scientific">Adineta steineri</name>
    <dbReference type="NCBI Taxonomy" id="433720"/>
    <lineage>
        <taxon>Eukaryota</taxon>
        <taxon>Metazoa</taxon>
        <taxon>Spiralia</taxon>
        <taxon>Gnathifera</taxon>
        <taxon>Rotifera</taxon>
        <taxon>Eurotatoria</taxon>
        <taxon>Bdelloidea</taxon>
        <taxon>Adinetida</taxon>
        <taxon>Adinetidae</taxon>
        <taxon>Adineta</taxon>
    </lineage>
</organism>
<feature type="repeat" description="TPR" evidence="8">
    <location>
        <begin position="742"/>
        <end position="775"/>
    </location>
</feature>
<accession>A0A815E6K4</accession>
<keyword evidence="4" id="KW-0548">Nucleotidyltransferase</keyword>
<keyword evidence="5" id="KW-0677">Repeat</keyword>
<feature type="repeat" description="TPR" evidence="8">
    <location>
        <begin position="574"/>
        <end position="607"/>
    </location>
</feature>
<dbReference type="SMART" id="SM00028">
    <property type="entry name" value="TPR"/>
    <property type="match status" value="10"/>
</dbReference>
<feature type="repeat" description="TPR" evidence="8">
    <location>
        <begin position="700"/>
        <end position="733"/>
    </location>
</feature>
<evidence type="ECO:0000256" key="9">
    <source>
        <dbReference type="RuleBase" id="RU361228"/>
    </source>
</evidence>
<protein>
    <recommendedName>
        <fullName evidence="9">NAD(P)(+)--arginine ADP-ribosyltransferase</fullName>
        <ecNumber evidence="9">2.4.2.31</ecNumber>
    </recommendedName>
    <alternativeName>
        <fullName evidence="9">Mono(ADP-ribosyl)transferase</fullName>
    </alternativeName>
</protein>
<dbReference type="GO" id="GO:0016779">
    <property type="term" value="F:nucleotidyltransferase activity"/>
    <property type="evidence" value="ECO:0007669"/>
    <property type="project" value="UniProtKB-KW"/>
</dbReference>
<proteinExistence type="inferred from homology"/>
<dbReference type="Gene3D" id="3.90.176.10">
    <property type="entry name" value="Toxin ADP-ribosyltransferase, Chain A, domain 1"/>
    <property type="match status" value="1"/>
</dbReference>
<evidence type="ECO:0000256" key="6">
    <source>
        <dbReference type="ARBA" id="ARBA00022803"/>
    </source>
</evidence>
<dbReference type="PROSITE" id="PS50293">
    <property type="entry name" value="TPR_REGION"/>
    <property type="match status" value="3"/>
</dbReference>
<evidence type="ECO:0000256" key="5">
    <source>
        <dbReference type="ARBA" id="ARBA00022737"/>
    </source>
</evidence>
<evidence type="ECO:0000313" key="11">
    <source>
        <dbReference type="EMBL" id="CAF3532360.1"/>
    </source>
</evidence>
<keyword evidence="2 9" id="KW-0328">Glycosyltransferase</keyword>
<dbReference type="PANTHER" id="PTHR45641:SF1">
    <property type="entry name" value="AAA+ ATPASE DOMAIN-CONTAINING PROTEIN"/>
    <property type="match status" value="1"/>
</dbReference>
<evidence type="ECO:0000256" key="7">
    <source>
        <dbReference type="ARBA" id="ARBA00047597"/>
    </source>
</evidence>
<evidence type="ECO:0000256" key="8">
    <source>
        <dbReference type="PROSITE-ProRule" id="PRU00339"/>
    </source>
</evidence>
<feature type="repeat" description="TPR" evidence="8">
    <location>
        <begin position="532"/>
        <end position="565"/>
    </location>
</feature>
<dbReference type="Proteomes" id="UP000663844">
    <property type="component" value="Unassembled WGS sequence"/>
</dbReference>
<evidence type="ECO:0000313" key="10">
    <source>
        <dbReference type="EMBL" id="CAF1305949.1"/>
    </source>
</evidence>
<dbReference type="Proteomes" id="UP000663845">
    <property type="component" value="Unassembled WGS sequence"/>
</dbReference>
<sequence>MSESESASSSSFHQRRQRIPRNYLLVWVDTSIDEENKDCQDTLAQLKNVDNNVSLCRESDECIQLLNQVENQRVFVITSGFLGQLLVPQIHDRPHLDAIYIFDDNISKYQEWAQNWTKIKGVHTTIKDICQVLQMAVRQCDQDSIAISFHSIDEMASLENLNQLEPTFMYTQIFKEILLDMEHGEQAKEQFIAYCKNNNSLSPINIDRFEREYPARSAIWWYTFPANIYSMLNCALRTLDADTIITMGFFICHLHQQIQQLHELHANSYGGQPFLVYRGQGLLKSDFEKLQKAKGGLISFNNFLSTSTDKQLSLGFSQCALTEPNMVGILFIMSIDPSIKSSPFAFIDEFSFIKEKEKEILFSMHTVFRVGEIEKMDNENELYQVKLQLTSDDDQQLRVLTDRIREEASAGTGWQRLGSLLRKIGQFNKAEKLYNVLLEQTSDEDEQALYYNQLGLVHSKQGNYEKAISYHEQTLEIDQKTLPSNHPDLATSYNNIGKVYHRMGEYPKALSFYEQALEIDHKTLPPNHPHLATTYSNIGRVYSSTREYSKALLYYEKTLEIYQNALPSNHRHSATSYNNIGLVYDKMGECSKALSYHEKALEIQQKSLPSNHRHSATSYNNIGSVYRKMGEYSKALSFHEKAFEIYQKALPSNHPDLATSYSNIGNVYDSMGEYSKALSYHEKDLEICEKTLSSNHPDLATTYSNIGRMYYKMGEYSKALSYHEQALEIDLKTLPPNPANLATSYNNIGKVYDKMGECSKALSYHEKAFAVRQKTHLSTHSPLATLYCCMGSVYRKMREYSKAFHFTSRHLKLTKKLFRQIILIWLFHTTSSAGFIEI</sequence>
<dbReference type="GO" id="GO:0106274">
    <property type="term" value="F:NAD+-protein-arginine ADP-ribosyltransferase activity"/>
    <property type="evidence" value="ECO:0007669"/>
    <property type="project" value="UniProtKB-EC"/>
</dbReference>
<feature type="repeat" description="TPR" evidence="8">
    <location>
        <begin position="490"/>
        <end position="523"/>
    </location>
</feature>
<dbReference type="Gene3D" id="1.25.40.10">
    <property type="entry name" value="Tetratricopeptide repeat domain"/>
    <property type="match status" value="4"/>
</dbReference>
<keyword evidence="9" id="KW-0521">NADP</keyword>
<comment type="catalytic activity">
    <reaction evidence="7 9">
        <text>L-arginyl-[protein] + NAD(+) = N(omega)-(ADP-D-ribosyl)-L-arginyl-[protein] + nicotinamide + H(+)</text>
        <dbReference type="Rhea" id="RHEA:19149"/>
        <dbReference type="Rhea" id="RHEA-COMP:10532"/>
        <dbReference type="Rhea" id="RHEA-COMP:15087"/>
        <dbReference type="ChEBI" id="CHEBI:15378"/>
        <dbReference type="ChEBI" id="CHEBI:17154"/>
        <dbReference type="ChEBI" id="CHEBI:29965"/>
        <dbReference type="ChEBI" id="CHEBI:57540"/>
        <dbReference type="ChEBI" id="CHEBI:142554"/>
        <dbReference type="EC" id="2.4.2.31"/>
    </reaction>
</comment>
<dbReference type="EMBL" id="CAJOAZ010000103">
    <property type="protein sequence ID" value="CAF3532360.1"/>
    <property type="molecule type" value="Genomic_DNA"/>
</dbReference>
<dbReference type="PANTHER" id="PTHR45641">
    <property type="entry name" value="TETRATRICOPEPTIDE REPEAT PROTEIN (AFU_ORTHOLOGUE AFUA_6G03870)"/>
    <property type="match status" value="1"/>
</dbReference>
<dbReference type="SUPFAM" id="SSF56399">
    <property type="entry name" value="ADP-ribosylation"/>
    <property type="match status" value="1"/>
</dbReference>